<accession>A0A2W4WFL1</accession>
<proteinExistence type="predicted"/>
<dbReference type="AlphaFoldDB" id="A0A2W4WFL1"/>
<name>A0A2W4WFL1_9CYAN</name>
<comment type="caution">
    <text evidence="2">The sequence shown here is derived from an EMBL/GenBank/DDBJ whole genome shotgun (WGS) entry which is preliminary data.</text>
</comment>
<reference evidence="2 3" key="1">
    <citation type="submission" date="2018-04" db="EMBL/GenBank/DDBJ databases">
        <authorList>
            <person name="Go L.Y."/>
            <person name="Mitchell J.A."/>
        </authorList>
    </citation>
    <scope>NUCLEOTIDE SEQUENCE [LARGE SCALE GENOMIC DNA]</scope>
    <source>
        <strain evidence="2">ULC066bin1</strain>
    </source>
</reference>
<sequence>MKNTSMLLLLSMVLGCSSFTPQVDTANTLPLTQVTPTATKNKSIPDNQPVKKQLGNSTFTDINTFTIDELFAAKGGGCGMTLQAKAAKGTKNFLFFNGISPNSMLIKINNKMTRFSLVEAVGNDFYGQKNFQIFVSEDKKIEVRIAVVQGQRGEIESLGISTGVMLVKTGDSFQELAVIGDAGC</sequence>
<evidence type="ECO:0000313" key="2">
    <source>
        <dbReference type="EMBL" id="PZO43292.1"/>
    </source>
</evidence>
<evidence type="ECO:0000256" key="1">
    <source>
        <dbReference type="SAM" id="SignalP"/>
    </source>
</evidence>
<gene>
    <name evidence="2" type="ORF">DCF19_04910</name>
</gene>
<protein>
    <recommendedName>
        <fullName evidence="4">Lipoprotein</fullName>
    </recommendedName>
</protein>
<organism evidence="2 3">
    <name type="scientific">Pseudanabaena frigida</name>
    <dbReference type="NCBI Taxonomy" id="945775"/>
    <lineage>
        <taxon>Bacteria</taxon>
        <taxon>Bacillati</taxon>
        <taxon>Cyanobacteriota</taxon>
        <taxon>Cyanophyceae</taxon>
        <taxon>Pseudanabaenales</taxon>
        <taxon>Pseudanabaenaceae</taxon>
        <taxon>Pseudanabaena</taxon>
    </lineage>
</organism>
<feature type="signal peptide" evidence="1">
    <location>
        <begin position="1"/>
        <end position="25"/>
    </location>
</feature>
<keyword evidence="1" id="KW-0732">Signal</keyword>
<evidence type="ECO:0000313" key="3">
    <source>
        <dbReference type="Proteomes" id="UP000249467"/>
    </source>
</evidence>
<feature type="chain" id="PRO_5016082924" description="Lipoprotein" evidence="1">
    <location>
        <begin position="26"/>
        <end position="184"/>
    </location>
</feature>
<dbReference type="Proteomes" id="UP000249467">
    <property type="component" value="Unassembled WGS sequence"/>
</dbReference>
<dbReference type="EMBL" id="QBML01000005">
    <property type="protein sequence ID" value="PZO43292.1"/>
    <property type="molecule type" value="Genomic_DNA"/>
</dbReference>
<reference evidence="2 3" key="2">
    <citation type="submission" date="2018-06" db="EMBL/GenBank/DDBJ databases">
        <title>Metagenomic assembly of (sub)arctic Cyanobacteria and their associated microbiome from non-axenic cultures.</title>
        <authorList>
            <person name="Baurain D."/>
        </authorList>
    </citation>
    <scope>NUCLEOTIDE SEQUENCE [LARGE SCALE GENOMIC DNA]</scope>
    <source>
        <strain evidence="2">ULC066bin1</strain>
    </source>
</reference>
<evidence type="ECO:0008006" key="4">
    <source>
        <dbReference type="Google" id="ProtNLM"/>
    </source>
</evidence>
<dbReference type="PROSITE" id="PS51257">
    <property type="entry name" value="PROKAR_LIPOPROTEIN"/>
    <property type="match status" value="1"/>
</dbReference>